<name>A0AAD7G6T7_MYCRO</name>
<dbReference type="GO" id="GO:0032259">
    <property type="term" value="P:methylation"/>
    <property type="evidence" value="ECO:0007669"/>
    <property type="project" value="UniProtKB-KW"/>
</dbReference>
<keyword evidence="5" id="KW-1185">Reference proteome</keyword>
<evidence type="ECO:0000259" key="3">
    <source>
        <dbReference type="PROSITE" id="PS50974"/>
    </source>
</evidence>
<dbReference type="Proteomes" id="UP001221757">
    <property type="component" value="Unassembled WGS sequence"/>
</dbReference>
<evidence type="ECO:0000313" key="5">
    <source>
        <dbReference type="Proteomes" id="UP001221757"/>
    </source>
</evidence>
<dbReference type="PANTHER" id="PTHR36223:SF1">
    <property type="entry name" value="TRANSCRIPTION ELONGATION FACTOR EAF N-TERMINAL DOMAIN-CONTAINING PROTEIN"/>
    <property type="match status" value="1"/>
</dbReference>
<gene>
    <name evidence="4" type="ORF">B0H17DRAFT_1020300</name>
</gene>
<keyword evidence="1" id="KW-0489">Methyltransferase</keyword>
<evidence type="ECO:0000313" key="4">
    <source>
        <dbReference type="EMBL" id="KAJ7661647.1"/>
    </source>
</evidence>
<proteinExistence type="predicted"/>
<feature type="region of interest" description="Disordered" evidence="2">
    <location>
        <begin position="209"/>
        <end position="275"/>
    </location>
</feature>
<dbReference type="PROSITE" id="PS50974">
    <property type="entry name" value="ADOMET_ACTIVATION"/>
    <property type="match status" value="1"/>
</dbReference>
<evidence type="ECO:0000256" key="2">
    <source>
        <dbReference type="SAM" id="MobiDB-lite"/>
    </source>
</evidence>
<protein>
    <recommendedName>
        <fullName evidence="3">AdoMet activation domain-containing protein</fullName>
    </recommendedName>
</protein>
<reference evidence="4" key="1">
    <citation type="submission" date="2023-03" db="EMBL/GenBank/DDBJ databases">
        <title>Massive genome expansion in bonnet fungi (Mycena s.s.) driven by repeated elements and novel gene families across ecological guilds.</title>
        <authorList>
            <consortium name="Lawrence Berkeley National Laboratory"/>
            <person name="Harder C.B."/>
            <person name="Miyauchi S."/>
            <person name="Viragh M."/>
            <person name="Kuo A."/>
            <person name="Thoen E."/>
            <person name="Andreopoulos B."/>
            <person name="Lu D."/>
            <person name="Skrede I."/>
            <person name="Drula E."/>
            <person name="Henrissat B."/>
            <person name="Morin E."/>
            <person name="Kohler A."/>
            <person name="Barry K."/>
            <person name="LaButti K."/>
            <person name="Morin E."/>
            <person name="Salamov A."/>
            <person name="Lipzen A."/>
            <person name="Mereny Z."/>
            <person name="Hegedus B."/>
            <person name="Baldrian P."/>
            <person name="Stursova M."/>
            <person name="Weitz H."/>
            <person name="Taylor A."/>
            <person name="Grigoriev I.V."/>
            <person name="Nagy L.G."/>
            <person name="Martin F."/>
            <person name="Kauserud H."/>
        </authorList>
    </citation>
    <scope>NUCLEOTIDE SEQUENCE</scope>
    <source>
        <strain evidence="4">CBHHK067</strain>
    </source>
</reference>
<comment type="caution">
    <text evidence="4">The sequence shown here is derived from an EMBL/GenBank/DDBJ whole genome shotgun (WGS) entry which is preliminary data.</text>
</comment>
<accession>A0AAD7G6T7</accession>
<dbReference type="InterPro" id="IPR004223">
    <property type="entry name" value="VitB12-dep_Met_synth_activ_dom"/>
</dbReference>
<evidence type="ECO:0000256" key="1">
    <source>
        <dbReference type="PROSITE-ProRule" id="PRU00346"/>
    </source>
</evidence>
<organism evidence="4 5">
    <name type="scientific">Mycena rosella</name>
    <name type="common">Pink bonnet</name>
    <name type="synonym">Agaricus rosellus</name>
    <dbReference type="NCBI Taxonomy" id="1033263"/>
    <lineage>
        <taxon>Eukaryota</taxon>
        <taxon>Fungi</taxon>
        <taxon>Dikarya</taxon>
        <taxon>Basidiomycota</taxon>
        <taxon>Agaricomycotina</taxon>
        <taxon>Agaricomycetes</taxon>
        <taxon>Agaricomycetidae</taxon>
        <taxon>Agaricales</taxon>
        <taxon>Marasmiineae</taxon>
        <taxon>Mycenaceae</taxon>
        <taxon>Mycena</taxon>
    </lineage>
</organism>
<dbReference type="AlphaFoldDB" id="A0AAD7G6T7"/>
<dbReference type="EMBL" id="JARKIE010000249">
    <property type="protein sequence ID" value="KAJ7661647.1"/>
    <property type="molecule type" value="Genomic_DNA"/>
</dbReference>
<dbReference type="InterPro" id="IPR057678">
    <property type="entry name" value="DUF7918"/>
</dbReference>
<dbReference type="GO" id="GO:0008705">
    <property type="term" value="F:methionine synthase activity"/>
    <property type="evidence" value="ECO:0007669"/>
    <property type="project" value="InterPro"/>
</dbReference>
<keyword evidence="1" id="KW-0808">Transferase</keyword>
<dbReference type="PANTHER" id="PTHR36223">
    <property type="entry name" value="BETA-LACTAMASE-TYPE TRANSPEPTIDASE FOLD DOMAIN CONTAINING PROTEIN"/>
    <property type="match status" value="1"/>
</dbReference>
<feature type="domain" description="AdoMet activation" evidence="3">
    <location>
        <begin position="1"/>
        <end position="46"/>
    </location>
</feature>
<dbReference type="Pfam" id="PF25534">
    <property type="entry name" value="DUF7918"/>
    <property type="match status" value="1"/>
</dbReference>
<feature type="compositionally biased region" description="Basic and acidic residues" evidence="2">
    <location>
        <begin position="234"/>
        <end position="247"/>
    </location>
</feature>
<sequence length="293" mass="32800">MHHPQTKFSAWVSIDGREAAEYAVETSDDQQTVTCWIASELGKKFSVHWKNTSYYHDTSGHVKMDGKPCGGRIIRGHTLPTTAEKKGVTDGTMIQPFVFSSLELTDDDAFLGGGSSHPALGVIELNIYPALIPQRTVAPPLLKPLSEIKVHERAKKAVTQQITLATAERLGKPQLFVHGRRTGPDLVKFYFKYRPMDILQANGIAPLPPRNKRKMSVDPPCALTTDEDPDAEDEKNLRDKLKALEARHLKKEKKPPVKREFEASADIDLTQPSKRVKREEKRLFISGEVIDLT</sequence>